<dbReference type="EC" id="2.7.1.63" evidence="2"/>
<evidence type="ECO:0000256" key="1">
    <source>
        <dbReference type="ARBA" id="ARBA00006479"/>
    </source>
</evidence>
<gene>
    <name evidence="2" type="ORF">HD592_001125</name>
</gene>
<comment type="similarity">
    <text evidence="1">Belongs to the ROK (NagC/XylR) family.</text>
</comment>
<dbReference type="PANTHER" id="PTHR18964:SF146">
    <property type="entry name" value="POLYPHOSPHATE GLUCOKINASE"/>
    <property type="match status" value="1"/>
</dbReference>
<evidence type="ECO:0000313" key="2">
    <source>
        <dbReference type="EMBL" id="MBB6334560.1"/>
    </source>
</evidence>
<sequence length="254" mass="26852">MAQVACGIDIGGSGVKSALVDLETGEFVGERIRIETPKPATPDAVAEVCRQLLERLEVGPETPVGIAFPAPVIHGVVPFIANLDPSWAGINVNELMERHLGRRVVPLNDADAAGIAEVAYGAAKGVDGLVILTTQGTGIGSAVIMNGVLVPNTELGHLEIDGYDAEKRASSGQKTLQDLSWKKWAKRLQRYYSHVEMLFSPDLFVVGGGVSKNHEKFMPLLDLKTPMVPAKLFNTAGIVGAASFAAQQADSAEG</sequence>
<dbReference type="AlphaFoldDB" id="A0A923E4R3"/>
<dbReference type="GO" id="GO:0047330">
    <property type="term" value="F:polyphosphate-glucose phosphotransferase activity"/>
    <property type="evidence" value="ECO:0007669"/>
    <property type="project" value="UniProtKB-EC"/>
</dbReference>
<dbReference type="GeneID" id="85977815"/>
<dbReference type="NCBIfam" id="NF045942">
    <property type="entry name" value="PolPhglucPhase"/>
    <property type="match status" value="1"/>
</dbReference>
<accession>A0A923E4R3</accession>
<keyword evidence="2" id="KW-0808">Transferase</keyword>
<dbReference type="SUPFAM" id="SSF53067">
    <property type="entry name" value="Actin-like ATPase domain"/>
    <property type="match status" value="1"/>
</dbReference>
<name>A0A923E4R3_9ACTO</name>
<dbReference type="Pfam" id="PF00480">
    <property type="entry name" value="ROK"/>
    <property type="match status" value="1"/>
</dbReference>
<dbReference type="Gene3D" id="3.30.420.40">
    <property type="match status" value="2"/>
</dbReference>
<evidence type="ECO:0000313" key="3">
    <source>
        <dbReference type="Proteomes" id="UP000617426"/>
    </source>
</evidence>
<reference evidence="2" key="1">
    <citation type="submission" date="2020-08" db="EMBL/GenBank/DDBJ databases">
        <title>Sequencing the genomes of 1000 actinobacteria strains.</title>
        <authorList>
            <person name="Klenk H.-P."/>
        </authorList>
    </citation>
    <scope>NUCLEOTIDE SEQUENCE</scope>
    <source>
        <strain evidence="2">DSM 10695</strain>
    </source>
</reference>
<protein>
    <submittedName>
        <fullName evidence="2">Polyphosphate glucokinase</fullName>
        <ecNumber evidence="2">2.7.1.63</ecNumber>
    </submittedName>
</protein>
<dbReference type="Proteomes" id="UP000617426">
    <property type="component" value="Unassembled WGS sequence"/>
</dbReference>
<proteinExistence type="inferred from homology"/>
<dbReference type="InterPro" id="IPR043129">
    <property type="entry name" value="ATPase_NBD"/>
</dbReference>
<dbReference type="InterPro" id="IPR000600">
    <property type="entry name" value="ROK"/>
</dbReference>
<dbReference type="RefSeq" id="WP_184452448.1">
    <property type="nucleotide sequence ID" value="NZ_JACHMK010000001.1"/>
</dbReference>
<organism evidence="2 3">
    <name type="scientific">Schaalia hyovaginalis</name>
    <dbReference type="NCBI Taxonomy" id="29316"/>
    <lineage>
        <taxon>Bacteria</taxon>
        <taxon>Bacillati</taxon>
        <taxon>Actinomycetota</taxon>
        <taxon>Actinomycetes</taxon>
        <taxon>Actinomycetales</taxon>
        <taxon>Actinomycetaceae</taxon>
        <taxon>Schaalia</taxon>
    </lineage>
</organism>
<dbReference type="PANTHER" id="PTHR18964">
    <property type="entry name" value="ROK (REPRESSOR, ORF, KINASE) FAMILY"/>
    <property type="match status" value="1"/>
</dbReference>
<dbReference type="CDD" id="cd24058">
    <property type="entry name" value="ASKHA_NBD_ROK_PPGK"/>
    <property type="match status" value="1"/>
</dbReference>
<comment type="caution">
    <text evidence="2">The sequence shown here is derived from an EMBL/GenBank/DDBJ whole genome shotgun (WGS) entry which is preliminary data.</text>
</comment>
<dbReference type="EMBL" id="JACHMK010000001">
    <property type="protein sequence ID" value="MBB6334560.1"/>
    <property type="molecule type" value="Genomic_DNA"/>
</dbReference>
<keyword evidence="3" id="KW-1185">Reference proteome</keyword>